<dbReference type="SMART" id="SM01116">
    <property type="entry name" value="Cyanate_lyase"/>
    <property type="match status" value="1"/>
</dbReference>
<feature type="active site" evidence="3">
    <location>
        <position position="91"/>
    </location>
</feature>
<evidence type="ECO:0000313" key="5">
    <source>
        <dbReference type="EMBL" id="WAI01428.1"/>
    </source>
</evidence>
<dbReference type="GeneID" id="76833580"/>
<dbReference type="GO" id="GO:0008824">
    <property type="term" value="F:cyanate hydratase activity"/>
    <property type="evidence" value="ECO:0007669"/>
    <property type="project" value="UniProtKB-UniRule"/>
</dbReference>
<organism evidence="5 6">
    <name type="scientific">Methanogenium organophilum</name>
    <dbReference type="NCBI Taxonomy" id="2199"/>
    <lineage>
        <taxon>Archaea</taxon>
        <taxon>Methanobacteriati</taxon>
        <taxon>Methanobacteriota</taxon>
        <taxon>Stenosarchaea group</taxon>
        <taxon>Methanomicrobia</taxon>
        <taxon>Methanomicrobiales</taxon>
        <taxon>Methanomicrobiaceae</taxon>
        <taxon>Methanogenium</taxon>
    </lineage>
</organism>
<dbReference type="PRINTS" id="PR01693">
    <property type="entry name" value="CYANASE"/>
</dbReference>
<comment type="catalytic activity">
    <reaction evidence="3">
        <text>cyanate + hydrogencarbonate + 3 H(+) = NH4(+) + 2 CO2</text>
        <dbReference type="Rhea" id="RHEA:11120"/>
        <dbReference type="ChEBI" id="CHEBI:15378"/>
        <dbReference type="ChEBI" id="CHEBI:16526"/>
        <dbReference type="ChEBI" id="CHEBI:17544"/>
        <dbReference type="ChEBI" id="CHEBI:28938"/>
        <dbReference type="ChEBI" id="CHEBI:29195"/>
        <dbReference type="EC" id="4.2.1.104"/>
    </reaction>
</comment>
<dbReference type="Gene3D" id="1.10.260.40">
    <property type="entry name" value="lambda repressor-like DNA-binding domains"/>
    <property type="match status" value="1"/>
</dbReference>
<evidence type="ECO:0000259" key="4">
    <source>
        <dbReference type="SMART" id="SM01116"/>
    </source>
</evidence>
<evidence type="ECO:0000256" key="2">
    <source>
        <dbReference type="ARBA" id="ARBA00023239"/>
    </source>
</evidence>
<dbReference type="CDD" id="cd00559">
    <property type="entry name" value="Cyanase_C"/>
    <property type="match status" value="1"/>
</dbReference>
<dbReference type="NCBIfam" id="NF002773">
    <property type="entry name" value="PRK02866.1"/>
    <property type="match status" value="1"/>
</dbReference>
<dbReference type="Gene3D" id="3.30.1160.10">
    <property type="entry name" value="Cyanate lyase, C-terminal domain"/>
    <property type="match status" value="1"/>
</dbReference>
<dbReference type="Proteomes" id="UP001163096">
    <property type="component" value="Chromosome"/>
</dbReference>
<dbReference type="InterPro" id="IPR003712">
    <property type="entry name" value="Cyanate_lyase_C"/>
</dbReference>
<evidence type="ECO:0000256" key="3">
    <source>
        <dbReference type="HAMAP-Rule" id="MF_00535"/>
    </source>
</evidence>
<dbReference type="SUPFAM" id="SSF47413">
    <property type="entry name" value="lambda repressor-like DNA-binding domains"/>
    <property type="match status" value="1"/>
</dbReference>
<dbReference type="GO" id="GO:0003677">
    <property type="term" value="F:DNA binding"/>
    <property type="evidence" value="ECO:0007669"/>
    <property type="project" value="InterPro"/>
</dbReference>
<dbReference type="HAMAP" id="MF_00535">
    <property type="entry name" value="Cyanate_hydrat"/>
    <property type="match status" value="1"/>
</dbReference>
<sequence>MKKEECTEMILSAMSEKGLTFGEMAEKVGRHEVWVATALFGQASMSKEEAETVGSVLGLDADCVKLLQECPYKGSLSTVVPTDPLIYRLYEIMAIYGMPLKAIVHEKFGDGIMSAIDFEVDVRKMEDPKGDRVIIELNGKFLPYKKW</sequence>
<keyword evidence="2 3" id="KW-0456">Lyase</keyword>
<dbReference type="KEGG" id="mou:OU421_00720"/>
<evidence type="ECO:0000256" key="1">
    <source>
        <dbReference type="ARBA" id="ARBA00003561"/>
    </source>
</evidence>
<dbReference type="PANTHER" id="PTHR34186:SF2">
    <property type="entry name" value="CYANATE HYDRATASE"/>
    <property type="match status" value="1"/>
</dbReference>
<keyword evidence="6" id="KW-1185">Reference proteome</keyword>
<comment type="function">
    <text evidence="1 3">Catalyzes the reaction of cyanate with bicarbonate to produce ammonia and carbon dioxide.</text>
</comment>
<proteinExistence type="inferred from homology"/>
<dbReference type="PIRSF" id="PIRSF001263">
    <property type="entry name" value="Cyanate_hydratas"/>
    <property type="match status" value="1"/>
</dbReference>
<feature type="active site" evidence="3">
    <location>
        <position position="114"/>
    </location>
</feature>
<dbReference type="InterPro" id="IPR008076">
    <property type="entry name" value="Cyanase"/>
</dbReference>
<gene>
    <name evidence="3 5" type="primary">cynS</name>
    <name evidence="5" type="ORF">OU421_00720</name>
</gene>
<dbReference type="EMBL" id="CP113361">
    <property type="protein sequence ID" value="WAI01428.1"/>
    <property type="molecule type" value="Genomic_DNA"/>
</dbReference>
<feature type="active site" evidence="3">
    <location>
        <position position="88"/>
    </location>
</feature>
<name>A0A9X9S446_METOG</name>
<dbReference type="InterPro" id="IPR048564">
    <property type="entry name" value="CYNS_N"/>
</dbReference>
<feature type="domain" description="Cyanate lyase C-terminal" evidence="4">
    <location>
        <begin position="75"/>
        <end position="147"/>
    </location>
</feature>
<dbReference type="AlphaFoldDB" id="A0A9X9S446"/>
<reference evidence="5" key="1">
    <citation type="submission" date="2022-11" db="EMBL/GenBank/DDBJ databases">
        <title>Complete genome sequence of Methanogenium organophilum DSM 3596.</title>
        <authorList>
            <person name="Chen S.-C."/>
            <person name="Lai S.-J."/>
            <person name="You Y.-T."/>
        </authorList>
    </citation>
    <scope>NUCLEOTIDE SEQUENCE</scope>
    <source>
        <strain evidence="5">DSM 3596</strain>
    </source>
</reference>
<evidence type="ECO:0000313" key="6">
    <source>
        <dbReference type="Proteomes" id="UP001163096"/>
    </source>
</evidence>
<dbReference type="RefSeq" id="WP_268186658.1">
    <property type="nucleotide sequence ID" value="NZ_CP113361.1"/>
</dbReference>
<dbReference type="EC" id="4.2.1.104" evidence="3"/>
<dbReference type="NCBIfam" id="TIGR00673">
    <property type="entry name" value="cynS"/>
    <property type="match status" value="1"/>
</dbReference>
<protein>
    <recommendedName>
        <fullName evidence="3">Cyanate hydratase</fullName>
        <shortName evidence="3">Cyanase</shortName>
        <ecNumber evidence="3">4.2.1.104</ecNumber>
    </recommendedName>
    <alternativeName>
        <fullName evidence="3">Cyanate hydrolase</fullName>
    </alternativeName>
    <alternativeName>
        <fullName evidence="3">Cyanate lyase</fullName>
    </alternativeName>
</protein>
<dbReference type="Pfam" id="PF21291">
    <property type="entry name" value="CYNS_N"/>
    <property type="match status" value="1"/>
</dbReference>
<dbReference type="Pfam" id="PF02560">
    <property type="entry name" value="Cyanate_lyase"/>
    <property type="match status" value="1"/>
</dbReference>
<dbReference type="InterPro" id="IPR010982">
    <property type="entry name" value="Lambda_DNA-bd_dom_sf"/>
</dbReference>
<dbReference type="SUPFAM" id="SSF55234">
    <property type="entry name" value="Cyanase C-terminal domain"/>
    <property type="match status" value="1"/>
</dbReference>
<dbReference type="PANTHER" id="PTHR34186">
    <property type="entry name" value="CYANATE HYDRATASE"/>
    <property type="match status" value="1"/>
</dbReference>
<dbReference type="InterPro" id="IPR036581">
    <property type="entry name" value="Cyanate_lyase_C_sf"/>
</dbReference>
<accession>A0A9X9S446</accession>
<comment type="similarity">
    <text evidence="3">Belongs to the cyanase family.</text>
</comment>